<evidence type="ECO:0000256" key="5">
    <source>
        <dbReference type="HAMAP-Rule" id="MF_03188"/>
    </source>
</evidence>
<dbReference type="SUPFAM" id="SSF53335">
    <property type="entry name" value="S-adenosyl-L-methionine-dependent methyltransferases"/>
    <property type="match status" value="1"/>
</dbReference>
<dbReference type="InterPro" id="IPR026635">
    <property type="entry name" value="Efm4/METTL10"/>
</dbReference>
<dbReference type="Proteomes" id="UP000803884">
    <property type="component" value="Unassembled WGS sequence"/>
</dbReference>
<dbReference type="GeneID" id="96001743"/>
<dbReference type="RefSeq" id="XP_069234172.1">
    <property type="nucleotide sequence ID" value="XM_069368905.1"/>
</dbReference>
<proteinExistence type="inferred from homology"/>
<accession>A0AB34L555</accession>
<keyword evidence="3 5" id="KW-0808">Transferase</keyword>
<comment type="caution">
    <text evidence="7">The sequence shown here is derived from an EMBL/GenBank/DDBJ whole genome shotgun (WGS) entry which is preliminary data.</text>
</comment>
<keyword evidence="2 5" id="KW-0489">Methyltransferase</keyword>
<keyword evidence="4 5" id="KW-0949">S-adenosyl-L-methionine</keyword>
<dbReference type="Gene3D" id="3.40.50.150">
    <property type="entry name" value="Vaccinia Virus protein VP39"/>
    <property type="match status" value="1"/>
</dbReference>
<evidence type="ECO:0000256" key="3">
    <source>
        <dbReference type="ARBA" id="ARBA00022679"/>
    </source>
</evidence>
<gene>
    <name evidence="7" type="primary">efm4</name>
    <name evidence="5" type="synonym">EFM4</name>
    <name evidence="7" type="ORF">WHR41_00299</name>
</gene>
<keyword evidence="8" id="KW-1185">Reference proteome</keyword>
<evidence type="ECO:0000256" key="1">
    <source>
        <dbReference type="ARBA" id="ARBA00022490"/>
    </source>
</evidence>
<sequence length="254" mass="27601">MANPAERKLLDPSELGTKEYWEKAYARELDNNTASASDEGTIWFDENGAEEAVVKLLDELEEDGHIRRAGEGASSFLDLGTGNGHMLFTLRGGEEGDGEEGWEGGMVGVDYSRASVELARKVAVQRGLQGEPVGFEEWDLLEQEPGSWAGEGGFGVVLDKGTFDAISLMPQAEGAAHSCETYRRKVEPLVGAGGFLVVTSCNWTKEELLSWLAPEGGENEMEFFCDAKYPSFTFGGQTGQSIVTVAFRRKEAGR</sequence>
<dbReference type="AlphaFoldDB" id="A0AB34L555"/>
<dbReference type="EMBL" id="JAAQHG020000001">
    <property type="protein sequence ID" value="KAL1591067.1"/>
    <property type="molecule type" value="Genomic_DNA"/>
</dbReference>
<name>A0AB34L555_9PEZI</name>
<dbReference type="GO" id="GO:0032259">
    <property type="term" value="P:methylation"/>
    <property type="evidence" value="ECO:0007669"/>
    <property type="project" value="UniProtKB-KW"/>
</dbReference>
<dbReference type="PANTHER" id="PTHR12843:SF5">
    <property type="entry name" value="EEF1A LYSINE METHYLTRANSFERASE 2"/>
    <property type="match status" value="1"/>
</dbReference>
<evidence type="ECO:0000313" key="8">
    <source>
        <dbReference type="Proteomes" id="UP000803884"/>
    </source>
</evidence>
<dbReference type="InterPro" id="IPR029063">
    <property type="entry name" value="SAM-dependent_MTases_sf"/>
</dbReference>
<evidence type="ECO:0000256" key="4">
    <source>
        <dbReference type="ARBA" id="ARBA00022691"/>
    </source>
</evidence>
<protein>
    <recommendedName>
        <fullName evidence="5">Protein-lysine N-methyltransferase EFM4</fullName>
        <ecNumber evidence="5">2.1.1.-</ecNumber>
    </recommendedName>
    <alternativeName>
        <fullName evidence="5">Elongation factor methyltransferase 4</fullName>
    </alternativeName>
</protein>
<evidence type="ECO:0000313" key="7">
    <source>
        <dbReference type="EMBL" id="KAL1591067.1"/>
    </source>
</evidence>
<reference evidence="7 8" key="1">
    <citation type="journal article" date="2020" name="Microbiol. Resour. Announc.">
        <title>Draft Genome Sequence of a Cladosporium Species Isolated from the Mesophotic Ascidian Didemnum maculosum.</title>
        <authorList>
            <person name="Gioti A."/>
            <person name="Siaperas R."/>
            <person name="Nikolaivits E."/>
            <person name="Le Goff G."/>
            <person name="Ouazzani J."/>
            <person name="Kotoulas G."/>
            <person name="Topakas E."/>
        </authorList>
    </citation>
    <scope>NUCLEOTIDE SEQUENCE [LARGE SCALE GENOMIC DNA]</scope>
    <source>
        <strain evidence="7 8">TM138-S3</strain>
    </source>
</reference>
<dbReference type="Pfam" id="PF13847">
    <property type="entry name" value="Methyltransf_31"/>
    <property type="match status" value="1"/>
</dbReference>
<dbReference type="InterPro" id="IPR025714">
    <property type="entry name" value="Methyltranfer_dom"/>
</dbReference>
<keyword evidence="5" id="KW-0813">Transport</keyword>
<comment type="subcellular location">
    <subcellularLocation>
        <location evidence="5">Cytoplasm</location>
    </subcellularLocation>
</comment>
<dbReference type="PANTHER" id="PTHR12843">
    <property type="entry name" value="PROTEIN-LYSINE N-METHYLTRANSFERASE METTL10"/>
    <property type="match status" value="1"/>
</dbReference>
<comment type="function">
    <text evidence="5">S-adenosyl-L-methionine-dependent protein-lysine N-methyltransferase that mono- and dimethylates elongation factor 1-alpha at 'Lys-316'. May play a role in intracellular transport.</text>
</comment>
<dbReference type="GO" id="GO:0016279">
    <property type="term" value="F:protein-lysine N-methyltransferase activity"/>
    <property type="evidence" value="ECO:0007669"/>
    <property type="project" value="UniProtKB-UniRule"/>
</dbReference>
<dbReference type="GO" id="GO:0005737">
    <property type="term" value="C:cytoplasm"/>
    <property type="evidence" value="ECO:0007669"/>
    <property type="project" value="UniProtKB-SubCell"/>
</dbReference>
<dbReference type="EC" id="2.1.1.-" evidence="5"/>
<keyword evidence="1 5" id="KW-0963">Cytoplasm</keyword>
<dbReference type="HAMAP" id="MF_03188">
    <property type="entry name" value="Methyltr_EFM4"/>
    <property type="match status" value="1"/>
</dbReference>
<evidence type="ECO:0000256" key="2">
    <source>
        <dbReference type="ARBA" id="ARBA00022603"/>
    </source>
</evidence>
<comment type="similarity">
    <text evidence="5">Belongs to the class I-like SAM-binding methyltransferase superfamily. EFM4 family.</text>
</comment>
<dbReference type="GO" id="GO:0016192">
    <property type="term" value="P:vesicle-mediated transport"/>
    <property type="evidence" value="ECO:0007669"/>
    <property type="project" value="UniProtKB-UniRule"/>
</dbReference>
<evidence type="ECO:0000259" key="6">
    <source>
        <dbReference type="Pfam" id="PF13847"/>
    </source>
</evidence>
<feature type="domain" description="Methyltransferase" evidence="6">
    <location>
        <begin position="74"/>
        <end position="209"/>
    </location>
</feature>
<organism evidence="7 8">
    <name type="scientific">Cladosporium halotolerans</name>
    <dbReference type="NCBI Taxonomy" id="1052096"/>
    <lineage>
        <taxon>Eukaryota</taxon>
        <taxon>Fungi</taxon>
        <taxon>Dikarya</taxon>
        <taxon>Ascomycota</taxon>
        <taxon>Pezizomycotina</taxon>
        <taxon>Dothideomycetes</taxon>
        <taxon>Dothideomycetidae</taxon>
        <taxon>Cladosporiales</taxon>
        <taxon>Cladosporiaceae</taxon>
        <taxon>Cladosporium</taxon>
    </lineage>
</organism>